<dbReference type="InterPro" id="IPR000421">
    <property type="entry name" value="FA58C"/>
</dbReference>
<dbReference type="SUPFAM" id="SSF49785">
    <property type="entry name" value="Galactose-binding domain-like"/>
    <property type="match status" value="2"/>
</dbReference>
<keyword evidence="2" id="KW-1133">Transmembrane helix</keyword>
<dbReference type="PROSITE" id="PS01286">
    <property type="entry name" value="FA58C_2"/>
    <property type="match status" value="1"/>
</dbReference>
<name>A0ABN8SKJ8_9CNID</name>
<dbReference type="SUPFAM" id="SSF52540">
    <property type="entry name" value="P-loop containing nucleoside triphosphate hydrolases"/>
    <property type="match status" value="1"/>
</dbReference>
<evidence type="ECO:0000313" key="5">
    <source>
        <dbReference type="EMBL" id="CAH3190430.1"/>
    </source>
</evidence>
<keyword evidence="2" id="KW-0472">Membrane</keyword>
<dbReference type="SMART" id="SM00231">
    <property type="entry name" value="FA58C"/>
    <property type="match status" value="2"/>
</dbReference>
<dbReference type="InterPro" id="IPR036388">
    <property type="entry name" value="WH-like_DNA-bd_sf"/>
</dbReference>
<evidence type="ECO:0000256" key="3">
    <source>
        <dbReference type="SAM" id="SignalP"/>
    </source>
</evidence>
<feature type="transmembrane region" description="Helical" evidence="2">
    <location>
        <begin position="646"/>
        <end position="667"/>
    </location>
</feature>
<feature type="signal peptide" evidence="3">
    <location>
        <begin position="1"/>
        <end position="21"/>
    </location>
</feature>
<proteinExistence type="predicted"/>
<feature type="domain" description="F5/8 type C" evidence="4">
    <location>
        <begin position="253"/>
        <end position="402"/>
    </location>
</feature>
<protein>
    <recommendedName>
        <fullName evidence="4">F5/8 type C domain-containing protein</fullName>
    </recommendedName>
</protein>
<dbReference type="Proteomes" id="UP001159427">
    <property type="component" value="Unassembled WGS sequence"/>
</dbReference>
<feature type="domain" description="F5/8 type C" evidence="4">
    <location>
        <begin position="23"/>
        <end position="181"/>
    </location>
</feature>
<feature type="transmembrane region" description="Helical" evidence="2">
    <location>
        <begin position="618"/>
        <end position="634"/>
    </location>
</feature>
<dbReference type="CDD" id="cd00057">
    <property type="entry name" value="FA58C"/>
    <property type="match status" value="2"/>
</dbReference>
<feature type="transmembrane region" description="Helical" evidence="2">
    <location>
        <begin position="688"/>
        <end position="714"/>
    </location>
</feature>
<feature type="transmembrane region" description="Helical" evidence="2">
    <location>
        <begin position="726"/>
        <end position="743"/>
    </location>
</feature>
<evidence type="ECO:0000259" key="4">
    <source>
        <dbReference type="PROSITE" id="PS50022"/>
    </source>
</evidence>
<evidence type="ECO:0000256" key="2">
    <source>
        <dbReference type="SAM" id="Phobius"/>
    </source>
</evidence>
<keyword evidence="2" id="KW-0812">Transmembrane</keyword>
<dbReference type="InterPro" id="IPR008979">
    <property type="entry name" value="Galactose-bd-like_sf"/>
</dbReference>
<dbReference type="PROSITE" id="PS50022">
    <property type="entry name" value="FA58C_3"/>
    <property type="match status" value="2"/>
</dbReference>
<feature type="transmembrane region" description="Helical" evidence="2">
    <location>
        <begin position="764"/>
        <end position="787"/>
    </location>
</feature>
<organism evidence="5 6">
    <name type="scientific">Porites evermanni</name>
    <dbReference type="NCBI Taxonomy" id="104178"/>
    <lineage>
        <taxon>Eukaryota</taxon>
        <taxon>Metazoa</taxon>
        <taxon>Cnidaria</taxon>
        <taxon>Anthozoa</taxon>
        <taxon>Hexacorallia</taxon>
        <taxon>Scleractinia</taxon>
        <taxon>Fungiina</taxon>
        <taxon>Poritidae</taxon>
        <taxon>Porites</taxon>
    </lineage>
</organism>
<dbReference type="EMBL" id="CALNXI010002743">
    <property type="protein sequence ID" value="CAH3190430.1"/>
    <property type="molecule type" value="Genomic_DNA"/>
</dbReference>
<feature type="compositionally biased region" description="Polar residues" evidence="1">
    <location>
        <begin position="219"/>
        <end position="241"/>
    </location>
</feature>
<comment type="caution">
    <text evidence="5">The sequence shown here is derived from an EMBL/GenBank/DDBJ whole genome shotgun (WGS) entry which is preliminary data.</text>
</comment>
<accession>A0ABN8SKJ8</accession>
<feature type="transmembrane region" description="Helical" evidence="2">
    <location>
        <begin position="565"/>
        <end position="597"/>
    </location>
</feature>
<feature type="region of interest" description="Disordered" evidence="1">
    <location>
        <begin position="210"/>
        <end position="241"/>
    </location>
</feature>
<dbReference type="Gene3D" id="2.60.120.260">
    <property type="entry name" value="Galactose-binding domain-like"/>
    <property type="match status" value="2"/>
</dbReference>
<dbReference type="PANTHER" id="PTHR24543:SF336">
    <property type="entry name" value="F5_8 TYPE C DOMAIN-CONTAINING PROTEIN"/>
    <property type="match status" value="1"/>
</dbReference>
<keyword evidence="6" id="KW-1185">Reference proteome</keyword>
<feature type="chain" id="PRO_5045827545" description="F5/8 type C domain-containing protein" evidence="3">
    <location>
        <begin position="22"/>
        <end position="1254"/>
    </location>
</feature>
<dbReference type="PANTHER" id="PTHR24543">
    <property type="entry name" value="MULTICOPPER OXIDASE-RELATED"/>
    <property type="match status" value="1"/>
</dbReference>
<dbReference type="InterPro" id="IPR027417">
    <property type="entry name" value="P-loop_NTPase"/>
</dbReference>
<evidence type="ECO:0000256" key="1">
    <source>
        <dbReference type="SAM" id="MobiDB-lite"/>
    </source>
</evidence>
<gene>
    <name evidence="5" type="ORF">PEVE_00020462</name>
</gene>
<dbReference type="Gene3D" id="3.40.50.300">
    <property type="entry name" value="P-loop containing nucleotide triphosphate hydrolases"/>
    <property type="match status" value="2"/>
</dbReference>
<keyword evidence="3" id="KW-0732">Signal</keyword>
<sequence length="1254" mass="143076">MRFAALQVLILFFTATEETISGCLSPLGMKSRFIKDGQISASSSMSDLQLPSAGRLHNTASLGGSLGAWCSDDTDDDQWFQIDLLTTMNVSAVASQGFGSQGFGYGDHWVTQYSLNYSCDGVKWFRYTLQGGHEVFKANNDSDSVVTNRLEVPILARFVRINPLAWNQLGSICLRLELYGCQTNQVCPHPTQDTMLVATTKAVPLSNAVAKTTPAPSGKDQSNTSPQSPSQWSSGKHVTDTAVPTTNATPIVCSGALGMQSGAINNSQIKASSYKSSWTRPSEGRLHNQLSLQKRSFGGWCAKDSDNHPFLQVNLKTSTVITALATQGLPLRDNSALRYKLNYSCDGKVWFEYQDGKIFEGYKNNRARQNKLSVPLKARLVRIRLLSRKHEKACLRLEIYGCKQVNAGLVLHHVSLADNYNLDKTGDFLTQLHLATGLTEDQVANAEVLKNLNLQDEDATIKQFVFQGQCMILGDSGAGKTSLVNSLTGKPFDPSQTKTRKMEQKLVDEDWKNLGLKDLSLGNLWWFRERISVQLTLYRPTNSQNIVLRSLTYWRNGFVSSVTAFILYFLLSIVCDPFVSPLVLLLFLYIIVFLYLLNYNHTFRLIVTTVAFTLRLRGLLIGAFLALTLIFYHYEMITLINADGYLLIALFWGLTSVYILSSVGISWQCPYPRQMKFKYQGSLNMFCFLPILLSVSISMVYVIAGALLLISYYSGVGRSIKDPDEFVRTIMLPFVLFWIYESFKSTSIYIKLLLKWPSRSVSKVAVTFTSTSLYILLLIRLINMFALKCFDSTIFLIFLCDSLFREWLNMQELGIEGNKFTVVVIEKQELRKEKLKVALHKKFSSIKLRILDFPGDKEYHPYYRIFLRKKAFYVIVFNMTDFTGKNFSGFEAECNRLEWWFETHCSHVPPNIPIFLVGTQRGDMDRNNIKRLDEHLKSYLWNTYCDQLVVNDTEDLVFFPIENSKGKEESGVQVLQEKITTVAKEKQVKETFGREIPLSWVRVQDAIINLKEQNGAKFCLRLEEFSNVLDNFDNLSSTNWSKETLQYFHETGLVIYLERDQDLDLSNWILLKPEILVDIIIQLVTPPLPIHQARGLRHDWNLLKEKGLLTKSLLENIISNVKENVEAMTAFLEECDLICPLANSRVNMFRVCEGKEHPTHFVPSLLPMASERDTPIWYDDNTDKKCYVFFTKFLPHPLFHHLLSRAHKLSRVEFPNGHTVIFRDAGRFWLTARQPYSLKLMKEEKMIEVTFRCR</sequence>
<dbReference type="Gene3D" id="1.10.10.10">
    <property type="entry name" value="Winged helix-like DNA-binding domain superfamily/Winged helix DNA-binding domain"/>
    <property type="match status" value="1"/>
</dbReference>
<dbReference type="Pfam" id="PF00754">
    <property type="entry name" value="F5_F8_type_C"/>
    <property type="match status" value="2"/>
</dbReference>
<evidence type="ECO:0000313" key="6">
    <source>
        <dbReference type="Proteomes" id="UP001159427"/>
    </source>
</evidence>
<reference evidence="5 6" key="1">
    <citation type="submission" date="2022-05" db="EMBL/GenBank/DDBJ databases">
        <authorList>
            <consortium name="Genoscope - CEA"/>
            <person name="William W."/>
        </authorList>
    </citation>
    <scope>NUCLEOTIDE SEQUENCE [LARGE SCALE GENOMIC DNA]</scope>
</reference>